<name>A0A369KIC5_9BACT</name>
<dbReference type="AlphaFoldDB" id="A0A369KIC5"/>
<feature type="domain" description="Methyltransferase type 11" evidence="1">
    <location>
        <begin position="57"/>
        <end position="148"/>
    </location>
</feature>
<dbReference type="InterPro" id="IPR029063">
    <property type="entry name" value="SAM-dependent_MTases_sf"/>
</dbReference>
<dbReference type="Proteomes" id="UP000253816">
    <property type="component" value="Unassembled WGS sequence"/>
</dbReference>
<dbReference type="Pfam" id="PF08241">
    <property type="entry name" value="Methyltransf_11"/>
    <property type="match status" value="1"/>
</dbReference>
<dbReference type="PANTHER" id="PTHR43861:SF1">
    <property type="entry name" value="TRANS-ACONITATE 2-METHYLTRANSFERASE"/>
    <property type="match status" value="1"/>
</dbReference>
<reference evidence="2 3" key="1">
    <citation type="submission" date="2018-07" db="EMBL/GenBank/DDBJ databases">
        <title>Comparative genomics of the Candidatus Parilichlamydiaceae reveals evidence of convergent evolution and genome reduction in the phylum Chlamydiae.</title>
        <authorList>
            <person name="Taylor-Brown A."/>
            <person name="Polkinghorne A."/>
        </authorList>
    </citation>
    <scope>NUCLEOTIDE SEQUENCE [LARGE SCALE GENOMIC DNA]</scope>
    <source>
        <strain evidence="2 3">Hat2</strain>
    </source>
</reference>
<dbReference type="SUPFAM" id="SSF53335">
    <property type="entry name" value="S-adenosyl-L-methionine-dependent methyltransferases"/>
    <property type="match status" value="1"/>
</dbReference>
<keyword evidence="3" id="KW-1185">Reference proteome</keyword>
<evidence type="ECO:0000313" key="2">
    <source>
        <dbReference type="EMBL" id="RDB31524.1"/>
    </source>
</evidence>
<dbReference type="EMBL" id="QQBG01000013">
    <property type="protein sequence ID" value="RDB31524.1"/>
    <property type="molecule type" value="Genomic_DNA"/>
</dbReference>
<organism evidence="2 3">
    <name type="scientific">Candidatus Similichlamydia laticola</name>
    <dbReference type="NCBI Taxonomy" id="2170265"/>
    <lineage>
        <taxon>Bacteria</taxon>
        <taxon>Pseudomonadati</taxon>
        <taxon>Chlamydiota</taxon>
        <taxon>Chlamydiia</taxon>
        <taxon>Parachlamydiales</taxon>
        <taxon>Candidatus Parilichlamydiaceae</taxon>
        <taxon>Candidatus Similichlamydia</taxon>
    </lineage>
</organism>
<dbReference type="PANTHER" id="PTHR43861">
    <property type="entry name" value="TRANS-ACONITATE 2-METHYLTRANSFERASE-RELATED"/>
    <property type="match status" value="1"/>
</dbReference>
<evidence type="ECO:0000259" key="1">
    <source>
        <dbReference type="Pfam" id="PF08241"/>
    </source>
</evidence>
<gene>
    <name evidence="2" type="ORF">HAT2_00398</name>
</gene>
<accession>A0A369KIC5</accession>
<dbReference type="Gene3D" id="3.40.50.150">
    <property type="entry name" value="Vaccinia Virus protein VP39"/>
    <property type="match status" value="1"/>
</dbReference>
<evidence type="ECO:0000313" key="3">
    <source>
        <dbReference type="Proteomes" id="UP000253816"/>
    </source>
</evidence>
<dbReference type="CDD" id="cd02440">
    <property type="entry name" value="AdoMet_MTases"/>
    <property type="match status" value="1"/>
</dbReference>
<comment type="caution">
    <text evidence="2">The sequence shown here is derived from an EMBL/GenBank/DDBJ whole genome shotgun (WGS) entry which is preliminary data.</text>
</comment>
<protein>
    <recommendedName>
        <fullName evidence="1">Methyltransferase type 11 domain-containing protein</fullName>
    </recommendedName>
</protein>
<dbReference type="GO" id="GO:0008757">
    <property type="term" value="F:S-adenosylmethionine-dependent methyltransferase activity"/>
    <property type="evidence" value="ECO:0007669"/>
    <property type="project" value="InterPro"/>
</dbReference>
<proteinExistence type="predicted"/>
<dbReference type="InterPro" id="IPR013216">
    <property type="entry name" value="Methyltransf_11"/>
</dbReference>
<sequence length="259" mass="29747">MWLPMDKKESSSWEHVSEWYNRIVGEKGHEQHRIVIPKILGLIGLLNKKDKGPFSLLDVGCGEGVVTRYLLSNTSYLGIDLSPRLLAFAQKKKKRKEFSFLKADATETGLDLQQIFTHALALFSLQNMKDGQTVFQNVAKHLHVGGKFGCVINHPAFRIPRNSHWCVDTNQKRIFRRVDYYLSSLEVPILATPSQGKQSSATWSYHVPLSTYFDWASQARLRLINFEEWINENGSRTDKKMARAAKEFPLFAALVFQRY</sequence>